<dbReference type="eggNOG" id="COG0117">
    <property type="taxonomic scope" value="Bacteria"/>
</dbReference>
<dbReference type="GO" id="GO:0009231">
    <property type="term" value="P:riboflavin biosynthetic process"/>
    <property type="evidence" value="ECO:0007669"/>
    <property type="project" value="UniProtKB-UniPathway"/>
</dbReference>
<dbReference type="RefSeq" id="WP_014061863.1">
    <property type="nucleotide sequence ID" value="NC_015957.1"/>
</dbReference>
<dbReference type="SUPFAM" id="SSF53927">
    <property type="entry name" value="Cytidine deaminase-like"/>
    <property type="match status" value="1"/>
</dbReference>
<dbReference type="Proteomes" id="UP000008703">
    <property type="component" value="Chromosome"/>
</dbReference>
<dbReference type="InterPro" id="IPR004794">
    <property type="entry name" value="Eubact_RibD"/>
</dbReference>
<dbReference type="PANTHER" id="PTHR11079">
    <property type="entry name" value="CYTOSINE DEAMINASE FAMILY MEMBER"/>
    <property type="match status" value="1"/>
</dbReference>
<evidence type="ECO:0000256" key="3">
    <source>
        <dbReference type="ARBA" id="ARBA00022723"/>
    </source>
</evidence>
<proteinExistence type="predicted"/>
<dbReference type="PROSITE" id="PS51747">
    <property type="entry name" value="CYT_DCMP_DEAMINASES_2"/>
    <property type="match status" value="1"/>
</dbReference>
<dbReference type="CDD" id="cd01284">
    <property type="entry name" value="Riboflavin_deaminase-reductase"/>
    <property type="match status" value="1"/>
</dbReference>
<evidence type="ECO:0000313" key="7">
    <source>
        <dbReference type="Proteomes" id="UP000008703"/>
    </source>
</evidence>
<evidence type="ECO:0000313" key="6">
    <source>
        <dbReference type="EMBL" id="AEM88409.1"/>
    </source>
</evidence>
<keyword evidence="7" id="KW-1185">Reference proteome</keyword>
<dbReference type="GO" id="GO:0008270">
    <property type="term" value="F:zinc ion binding"/>
    <property type="evidence" value="ECO:0007669"/>
    <property type="project" value="InterPro"/>
</dbReference>
<keyword evidence="4" id="KW-0862">Zinc</keyword>
<dbReference type="PROSITE" id="PS00903">
    <property type="entry name" value="CYT_DCMP_DEAMINASES_1"/>
    <property type="match status" value="1"/>
</dbReference>
<evidence type="ECO:0000256" key="1">
    <source>
        <dbReference type="ARBA" id="ARBA00004882"/>
    </source>
</evidence>
<dbReference type="InterPro" id="IPR016193">
    <property type="entry name" value="Cytidine_deaminase-like"/>
</dbReference>
<accession>G2PB10</accession>
<protein>
    <recommendedName>
        <fullName evidence="2">diaminohydroxyphosphoribosylaminopyrimidine deaminase</fullName>
        <ecNumber evidence="2">3.5.4.26</ecNumber>
    </recommendedName>
</protein>
<dbReference type="EMBL" id="CP002994">
    <property type="protein sequence ID" value="AEM88409.1"/>
    <property type="molecule type" value="Genomic_DNA"/>
</dbReference>
<name>G2PB10_STRV4</name>
<evidence type="ECO:0000256" key="2">
    <source>
        <dbReference type="ARBA" id="ARBA00012766"/>
    </source>
</evidence>
<dbReference type="NCBIfam" id="TIGR00326">
    <property type="entry name" value="eubact_ribD"/>
    <property type="match status" value="1"/>
</dbReference>
<dbReference type="UniPathway" id="UPA00275">
    <property type="reaction ID" value="UER00401"/>
</dbReference>
<reference evidence="6" key="1">
    <citation type="submission" date="2011-08" db="EMBL/GenBank/DDBJ databases">
        <title>Complete sequence of chromosome of Streptomyces violaceusniger Tu 4113.</title>
        <authorList>
            <consortium name="US DOE Joint Genome Institute"/>
            <person name="Lucas S."/>
            <person name="Han J."/>
            <person name="Lapidus A."/>
            <person name="Cheng J.-F."/>
            <person name="Goodwin L."/>
            <person name="Pitluck S."/>
            <person name="Peters L."/>
            <person name="Ivanova N."/>
            <person name="Daligault H."/>
            <person name="Detter J.C."/>
            <person name="Han C."/>
            <person name="Tapia R."/>
            <person name="Land M."/>
            <person name="Hauser L."/>
            <person name="Kyrpides N."/>
            <person name="Ivanova N."/>
            <person name="Pagani I."/>
            <person name="Hagen A."/>
            <person name="Katz L."/>
            <person name="Fiedler H.-P."/>
            <person name="Keasling J."/>
            <person name="Fortman J."/>
            <person name="Woyke T."/>
        </authorList>
    </citation>
    <scope>NUCLEOTIDE SEQUENCE [LARGE SCALE GENOMIC DNA]</scope>
    <source>
        <strain evidence="6">Tu 4113</strain>
    </source>
</reference>
<dbReference type="Pfam" id="PF00383">
    <property type="entry name" value="dCMP_cyt_deam_1"/>
    <property type="match status" value="1"/>
</dbReference>
<dbReference type="PANTHER" id="PTHR11079:SF162">
    <property type="entry name" value="RIBOFLAVIN BIOSYNTHESIS PROTEIN PYRD, CHLOROPLASTIC"/>
    <property type="match status" value="1"/>
</dbReference>
<organism evidence="6 7">
    <name type="scientific">Streptomyces violaceusniger (strain Tu 4113)</name>
    <dbReference type="NCBI Taxonomy" id="653045"/>
    <lineage>
        <taxon>Bacteria</taxon>
        <taxon>Bacillati</taxon>
        <taxon>Actinomycetota</taxon>
        <taxon>Actinomycetes</taxon>
        <taxon>Kitasatosporales</taxon>
        <taxon>Streptomycetaceae</taxon>
        <taxon>Streptomyces</taxon>
        <taxon>Streptomyces violaceusniger group</taxon>
    </lineage>
</organism>
<dbReference type="HOGENOM" id="CLU_036590_1_0_11"/>
<dbReference type="KEGG" id="svl:Strvi_9119"/>
<sequence>MATSNELTAMRRAIAISAQGLGTTSPNPPVGCVILDRDGVPVGEGYHLRKGDHHAEVNALTAAGERAEGGTAVVTLEPCNHHGRTPPCRQALIDAKVSRVLMAVMDPTSRGEGGAAVLEQAGIEVERGVLEQEALLVLGPWLHSLRTGRPHITWAYTVGADGFDEDGAGIAELRRTHDLVIRRTGAIEEGAPGGHGTEVFRTPSGPLGDVPGKALGTLADAGARSVLIEGSANEVAQLLADAVDRLIIDVPRTPPSSRPITASAVGPELVPSGFRLVGVQPHGLYVRLMAEQAFADQ</sequence>
<evidence type="ECO:0000259" key="5">
    <source>
        <dbReference type="PROSITE" id="PS51747"/>
    </source>
</evidence>
<evidence type="ECO:0000256" key="4">
    <source>
        <dbReference type="ARBA" id="ARBA00022833"/>
    </source>
</evidence>
<dbReference type="EC" id="3.5.4.26" evidence="2"/>
<keyword evidence="3" id="KW-0479">Metal-binding</keyword>
<dbReference type="InterPro" id="IPR002125">
    <property type="entry name" value="CMP_dCMP_dom"/>
</dbReference>
<dbReference type="GO" id="GO:0008835">
    <property type="term" value="F:diaminohydroxyphosphoribosylaminopyrimidine deaminase activity"/>
    <property type="evidence" value="ECO:0007669"/>
    <property type="project" value="UniProtKB-EC"/>
</dbReference>
<gene>
    <name evidence="6" type="ORF">Strvi_9119</name>
</gene>
<comment type="pathway">
    <text evidence="1">Cofactor biosynthesis; riboflavin biosynthesis; 5-amino-6-(D-ribitylamino)uracil from GTP: step 2/4.</text>
</comment>
<feature type="domain" description="CMP/dCMP-type deaminase" evidence="5">
    <location>
        <begin position="4"/>
        <end position="126"/>
    </location>
</feature>
<dbReference type="Gene3D" id="3.40.140.10">
    <property type="entry name" value="Cytidine Deaminase, domain 2"/>
    <property type="match status" value="1"/>
</dbReference>
<dbReference type="InterPro" id="IPR016192">
    <property type="entry name" value="APOBEC/CMP_deaminase_Zn-bd"/>
</dbReference>
<dbReference type="AlphaFoldDB" id="G2PB10"/>